<sequence length="221" mass="25553">MKRYYSGMMTLNLLMLLSGFLMLMILFDDDVLRLQMNLVAQRSLYAQNNATLQQQSQTQGQLQCENLSLNLSTHVEQISFEQQIFQGGVKHFIWCERQSLFKRQPRQGILENTLESYINTDIFPIFAQDLAAQSQIEKLYWFSETNTEFELTGNVRGIIVAQGNLRLTGKGEFRGAIITGGKLQYPDTIRIAYNSRTVSSLVKYFSRWRLAEKSWHDFTPA</sequence>
<protein>
    <submittedName>
        <fullName evidence="1">DUF2572 domain-containing protein</fullName>
    </submittedName>
</protein>
<name>A0A2M8S0G2_9PAST</name>
<proteinExistence type="predicted"/>
<reference evidence="1 2" key="1">
    <citation type="submission" date="2017-11" db="EMBL/GenBank/DDBJ databases">
        <title>Reclassification of Bisgaard taxon 7 as Conservatibacter flavescens gen. nov., sp. nov.</title>
        <authorList>
            <person name="Christensen H."/>
        </authorList>
    </citation>
    <scope>NUCLEOTIDE SEQUENCE [LARGE SCALE GENOMIC DNA]</scope>
    <source>
        <strain evidence="1 2">7_4</strain>
    </source>
</reference>
<dbReference type="Pfam" id="PF10833">
    <property type="entry name" value="DUF2572"/>
    <property type="match status" value="1"/>
</dbReference>
<dbReference type="OrthoDB" id="5686653at2"/>
<keyword evidence="2" id="KW-1185">Reference proteome</keyword>
<organism evidence="1 2">
    <name type="scientific">Conservatibacter flavescens</name>
    <dbReference type="NCBI Taxonomy" id="28161"/>
    <lineage>
        <taxon>Bacteria</taxon>
        <taxon>Pseudomonadati</taxon>
        <taxon>Pseudomonadota</taxon>
        <taxon>Gammaproteobacteria</taxon>
        <taxon>Pasteurellales</taxon>
        <taxon>Pasteurellaceae</taxon>
        <taxon>Conservatibacter</taxon>
    </lineage>
</organism>
<evidence type="ECO:0000313" key="1">
    <source>
        <dbReference type="EMBL" id="PJG84608.1"/>
    </source>
</evidence>
<dbReference type="Proteomes" id="UP000229329">
    <property type="component" value="Unassembled WGS sequence"/>
</dbReference>
<dbReference type="InterPro" id="IPR022543">
    <property type="entry name" value="DUF2572"/>
</dbReference>
<gene>
    <name evidence="1" type="ORF">CVP05_10040</name>
</gene>
<dbReference type="EMBL" id="PHHA01000026">
    <property type="protein sequence ID" value="PJG84608.1"/>
    <property type="molecule type" value="Genomic_DNA"/>
</dbReference>
<dbReference type="RefSeq" id="WP_100289436.1">
    <property type="nucleotide sequence ID" value="NZ_PHHA01000026.1"/>
</dbReference>
<comment type="caution">
    <text evidence="1">The sequence shown here is derived from an EMBL/GenBank/DDBJ whole genome shotgun (WGS) entry which is preliminary data.</text>
</comment>
<accession>A0A2M8S0G2</accession>
<evidence type="ECO:0000313" key="2">
    <source>
        <dbReference type="Proteomes" id="UP000229329"/>
    </source>
</evidence>
<dbReference type="AlphaFoldDB" id="A0A2M8S0G2"/>